<protein>
    <submittedName>
        <fullName evidence="1">Uncharacterized protein</fullName>
    </submittedName>
</protein>
<evidence type="ECO:0000313" key="1">
    <source>
        <dbReference type="EMBL" id="KAE9311206.1"/>
    </source>
</evidence>
<sequence length="197" mass="22299">MLRLVSSARSRLLRAGAFRAAGAVVPGTTRLAVERVPSQCHYEAPRCFSSDAKDHDRPWKTPALHNPVAWQETVKPAFLTFLKLNKHLMVPVKSFVVPSEPSWPKNAHGLKLGIAVDNIRKRASYFDQIARAMNSLEAIAFDSKIAVSKWKNRVEPILVTFKQLHGHRNVPRDFVVPLTPPWREKDWGIQLGKLEPR</sequence>
<organism evidence="1 2">
    <name type="scientific">Phytophthora fragariae</name>
    <dbReference type="NCBI Taxonomy" id="53985"/>
    <lineage>
        <taxon>Eukaryota</taxon>
        <taxon>Sar</taxon>
        <taxon>Stramenopiles</taxon>
        <taxon>Oomycota</taxon>
        <taxon>Peronosporomycetes</taxon>
        <taxon>Peronosporales</taxon>
        <taxon>Peronosporaceae</taxon>
        <taxon>Phytophthora</taxon>
    </lineage>
</organism>
<proteinExistence type="predicted"/>
<dbReference type="AlphaFoldDB" id="A0A6A4DU70"/>
<name>A0A6A4DU70_9STRA</name>
<comment type="caution">
    <text evidence="1">The sequence shown here is derived from an EMBL/GenBank/DDBJ whole genome shotgun (WGS) entry which is preliminary data.</text>
</comment>
<reference evidence="1 2" key="1">
    <citation type="submission" date="2018-08" db="EMBL/GenBank/DDBJ databases">
        <title>Genomic investigation of the strawberry pathogen Phytophthora fragariae indicates pathogenicity is determined by transcriptional variation in three key races.</title>
        <authorList>
            <person name="Adams T.M."/>
            <person name="Armitage A.D."/>
            <person name="Sobczyk M.K."/>
            <person name="Bates H.J."/>
            <person name="Dunwell J.M."/>
            <person name="Nellist C.F."/>
            <person name="Harrison R.J."/>
        </authorList>
    </citation>
    <scope>NUCLEOTIDE SEQUENCE [LARGE SCALE GENOMIC DNA]</scope>
    <source>
        <strain evidence="1 2">A4</strain>
    </source>
</reference>
<dbReference type="Proteomes" id="UP000437068">
    <property type="component" value="Unassembled WGS sequence"/>
</dbReference>
<evidence type="ECO:0000313" key="2">
    <source>
        <dbReference type="Proteomes" id="UP000437068"/>
    </source>
</evidence>
<dbReference type="PANTHER" id="PTHR37066">
    <property type="entry name" value="HELICASE-ASSOCIATED"/>
    <property type="match status" value="1"/>
</dbReference>
<dbReference type="PANTHER" id="PTHR37066:SF1">
    <property type="entry name" value="LNS2_PITP DOMAIN-CONTAINING PROTEIN"/>
    <property type="match status" value="1"/>
</dbReference>
<accession>A0A6A4DU70</accession>
<gene>
    <name evidence="1" type="ORF">PF001_g9834</name>
</gene>
<dbReference type="EMBL" id="QXGE01000482">
    <property type="protein sequence ID" value="KAE9311206.1"/>
    <property type="molecule type" value="Genomic_DNA"/>
</dbReference>